<dbReference type="GO" id="GO:0019825">
    <property type="term" value="F:oxygen binding"/>
    <property type="evidence" value="ECO:0007669"/>
    <property type="project" value="InterPro"/>
</dbReference>
<keyword evidence="3 6" id="KW-0561">Oxygen transport</keyword>
<evidence type="ECO:0000313" key="9">
    <source>
        <dbReference type="EMBL" id="TRY63158.1"/>
    </source>
</evidence>
<dbReference type="PANTHER" id="PTHR46458:SF1">
    <property type="entry name" value="GEO09476P1"/>
    <property type="match status" value="1"/>
</dbReference>
<organism evidence="9 10">
    <name type="scientific">Tigriopus californicus</name>
    <name type="common">Marine copepod</name>
    <dbReference type="NCBI Taxonomy" id="6832"/>
    <lineage>
        <taxon>Eukaryota</taxon>
        <taxon>Metazoa</taxon>
        <taxon>Ecdysozoa</taxon>
        <taxon>Arthropoda</taxon>
        <taxon>Crustacea</taxon>
        <taxon>Multicrustacea</taxon>
        <taxon>Hexanauplia</taxon>
        <taxon>Copepoda</taxon>
        <taxon>Harpacticoida</taxon>
        <taxon>Harpacticidae</taxon>
        <taxon>Tigriopus</taxon>
    </lineage>
</organism>
<keyword evidence="4" id="KW-0479">Metal-binding</keyword>
<feature type="domain" description="Globin" evidence="8">
    <location>
        <begin position="96"/>
        <end position="249"/>
    </location>
</feature>
<sequence>MGNNNSAMICPSLIAGRHRHSKKRGFTNKIKLFSSPKDSTPSLGKKKPLVITSASADPVPISASPQSQLTNDDARGLNRGRSLDLMRKEDVSNAPPFTVEQRALVKHSWHSVEEHIAEIGLTMYLEMFKKNPETLTLFPFLKHLSKEDLEFYSQLRNHAVRVTGVLTMLITQLALPPAEADVAMSTFLLELGRRHFSYASHPGQMELLGHTFVESLLPIFSKDDRESEIHEAWLAFFKLIVFYMQTGFRFVQNKGQLM</sequence>
<evidence type="ECO:0000256" key="1">
    <source>
        <dbReference type="ARBA" id="ARBA00022448"/>
    </source>
</evidence>
<evidence type="ECO:0000256" key="4">
    <source>
        <dbReference type="ARBA" id="ARBA00022723"/>
    </source>
</evidence>
<protein>
    <recommendedName>
        <fullName evidence="8">Globin domain-containing protein</fullName>
    </recommendedName>
</protein>
<dbReference type="InterPro" id="IPR012292">
    <property type="entry name" value="Globin/Proto"/>
</dbReference>
<evidence type="ECO:0000256" key="5">
    <source>
        <dbReference type="ARBA" id="ARBA00023004"/>
    </source>
</evidence>
<name>A0A553NCM7_TIGCA</name>
<comment type="similarity">
    <text evidence="6">Belongs to the globin family.</text>
</comment>
<gene>
    <name evidence="9" type="ORF">TCAL_11661</name>
</gene>
<dbReference type="InterPro" id="IPR050532">
    <property type="entry name" value="Globin-like_OT"/>
</dbReference>
<reference evidence="9 10" key="1">
    <citation type="journal article" date="2018" name="Nat. Ecol. Evol.">
        <title>Genomic signatures of mitonuclear coevolution across populations of Tigriopus californicus.</title>
        <authorList>
            <person name="Barreto F.S."/>
            <person name="Watson E.T."/>
            <person name="Lima T.G."/>
            <person name="Willett C.S."/>
            <person name="Edmands S."/>
            <person name="Li W."/>
            <person name="Burton R.S."/>
        </authorList>
    </citation>
    <scope>NUCLEOTIDE SEQUENCE [LARGE SCALE GENOMIC DNA]</scope>
    <source>
        <strain evidence="9 10">San Diego</strain>
    </source>
</reference>
<dbReference type="GO" id="GO:0005344">
    <property type="term" value="F:oxygen carrier activity"/>
    <property type="evidence" value="ECO:0007669"/>
    <property type="project" value="UniProtKB-KW"/>
</dbReference>
<dbReference type="Proteomes" id="UP000318571">
    <property type="component" value="Chromosome 10"/>
</dbReference>
<dbReference type="InterPro" id="IPR000971">
    <property type="entry name" value="Globin"/>
</dbReference>
<keyword evidence="10" id="KW-1185">Reference proteome</keyword>
<dbReference type="STRING" id="6832.A0A553NCM7"/>
<evidence type="ECO:0000256" key="3">
    <source>
        <dbReference type="ARBA" id="ARBA00022621"/>
    </source>
</evidence>
<evidence type="ECO:0000256" key="2">
    <source>
        <dbReference type="ARBA" id="ARBA00022617"/>
    </source>
</evidence>
<feature type="region of interest" description="Disordered" evidence="7">
    <location>
        <begin position="56"/>
        <end position="77"/>
    </location>
</feature>
<dbReference type="EMBL" id="VCGU01000458">
    <property type="protein sequence ID" value="TRY63158.1"/>
    <property type="molecule type" value="Genomic_DNA"/>
</dbReference>
<dbReference type="GO" id="GO:0046872">
    <property type="term" value="F:metal ion binding"/>
    <property type="evidence" value="ECO:0007669"/>
    <property type="project" value="UniProtKB-KW"/>
</dbReference>
<keyword evidence="1 6" id="KW-0813">Transport</keyword>
<dbReference type="AlphaFoldDB" id="A0A553NCM7"/>
<evidence type="ECO:0000313" key="10">
    <source>
        <dbReference type="Proteomes" id="UP000318571"/>
    </source>
</evidence>
<dbReference type="InterPro" id="IPR009050">
    <property type="entry name" value="Globin-like_sf"/>
</dbReference>
<evidence type="ECO:0000256" key="7">
    <source>
        <dbReference type="SAM" id="MobiDB-lite"/>
    </source>
</evidence>
<proteinExistence type="inferred from homology"/>
<dbReference type="GO" id="GO:0020037">
    <property type="term" value="F:heme binding"/>
    <property type="evidence" value="ECO:0007669"/>
    <property type="project" value="InterPro"/>
</dbReference>
<dbReference type="PANTHER" id="PTHR46458">
    <property type="entry name" value="BLR2807 PROTEIN"/>
    <property type="match status" value="1"/>
</dbReference>
<dbReference type="SUPFAM" id="SSF46458">
    <property type="entry name" value="Globin-like"/>
    <property type="match status" value="1"/>
</dbReference>
<keyword evidence="2 6" id="KW-0349">Heme</keyword>
<dbReference type="Gene3D" id="1.10.490.10">
    <property type="entry name" value="Globins"/>
    <property type="match status" value="1"/>
</dbReference>
<accession>A0A553NCM7</accession>
<comment type="caution">
    <text evidence="9">The sequence shown here is derived from an EMBL/GenBank/DDBJ whole genome shotgun (WGS) entry which is preliminary data.</text>
</comment>
<dbReference type="Pfam" id="PF00042">
    <property type="entry name" value="Globin"/>
    <property type="match status" value="1"/>
</dbReference>
<dbReference type="PROSITE" id="PS01033">
    <property type="entry name" value="GLOBIN"/>
    <property type="match status" value="1"/>
</dbReference>
<evidence type="ECO:0000256" key="6">
    <source>
        <dbReference type="RuleBase" id="RU000356"/>
    </source>
</evidence>
<keyword evidence="5" id="KW-0408">Iron</keyword>
<evidence type="ECO:0000259" key="8">
    <source>
        <dbReference type="PROSITE" id="PS01033"/>
    </source>
</evidence>